<dbReference type="InterPro" id="IPR001940">
    <property type="entry name" value="Peptidase_S1C"/>
</dbReference>
<feature type="signal peptide" evidence="5">
    <location>
        <begin position="1"/>
        <end position="21"/>
    </location>
</feature>
<evidence type="ECO:0000313" key="7">
    <source>
        <dbReference type="EMBL" id="GMI19839.1"/>
    </source>
</evidence>
<protein>
    <recommendedName>
        <fullName evidence="6">PDZ domain-containing protein</fullName>
    </recommendedName>
</protein>
<keyword evidence="5" id="KW-0732">Signal</keyword>
<evidence type="ECO:0000256" key="5">
    <source>
        <dbReference type="SAM" id="SignalP"/>
    </source>
</evidence>
<evidence type="ECO:0000256" key="2">
    <source>
        <dbReference type="ARBA" id="ARBA00022670"/>
    </source>
</evidence>
<feature type="domain" description="PDZ" evidence="6">
    <location>
        <begin position="329"/>
        <end position="428"/>
    </location>
</feature>
<dbReference type="InterPro" id="IPR036034">
    <property type="entry name" value="PDZ_sf"/>
</dbReference>
<dbReference type="InterPro" id="IPR009003">
    <property type="entry name" value="Peptidase_S1_PA"/>
</dbReference>
<dbReference type="PRINTS" id="PR00834">
    <property type="entry name" value="PROTEASES2C"/>
</dbReference>
<evidence type="ECO:0000313" key="8">
    <source>
        <dbReference type="Proteomes" id="UP001165060"/>
    </source>
</evidence>
<dbReference type="Gene3D" id="2.40.10.10">
    <property type="entry name" value="Trypsin-like serine proteases"/>
    <property type="match status" value="2"/>
</dbReference>
<keyword evidence="8" id="KW-1185">Reference proteome</keyword>
<comment type="caution">
    <text evidence="7">The sequence shown here is derived from an EMBL/GenBank/DDBJ whole genome shotgun (WGS) entry which is preliminary data.</text>
</comment>
<keyword evidence="3" id="KW-0378">Hydrolase</keyword>
<dbReference type="PROSITE" id="PS50106">
    <property type="entry name" value="PDZ"/>
    <property type="match status" value="1"/>
</dbReference>
<name>A0ABQ6M5E8_9STRA</name>
<accession>A0ABQ6M5E8</accession>
<dbReference type="InterPro" id="IPR001478">
    <property type="entry name" value="PDZ"/>
</dbReference>
<feature type="chain" id="PRO_5045672857" description="PDZ domain-containing protein" evidence="5">
    <location>
        <begin position="22"/>
        <end position="470"/>
    </location>
</feature>
<dbReference type="Proteomes" id="UP001165060">
    <property type="component" value="Unassembled WGS sequence"/>
</dbReference>
<dbReference type="SMART" id="SM00228">
    <property type="entry name" value="PDZ"/>
    <property type="match status" value="1"/>
</dbReference>
<sequence length="470" mass="47946">MRAPNLQRALILLLLLPSSAPLSPPTPPPSPSPSRRSLLSLLPLLPLLPLPPPPSLAAPFGSLSPAPPLTAPESVLTSAFSRCAPSVAYVDVFLESPSADGLRVRVPRGTGSGFVWDEQGRVVTNYHVVRGYVNPALPASASPAPPASPGPPSAALRKALLGNPVIEVTVGSQTLRASVVGFDVDKDIAVLQLPPFDPATRLPRAFPPIERLHGSFSQLGSEGAAVAPLPLLVGQTALAIGAPYGLSQSLSVGIISGLNRSFRSPSGRLVTGCIQTDCAVNPGNSGGPLLSSAGTLIGMTSAIESPTGASAGIAFAVPYDTLSYVVSLLIKYGKVTRPVLGATYLAAEKSEQIGIADGVLVVDVFKSSPAYAAGLRRTESGPGSGVARLGDVILSLDGERVRSEGELNQAIARKRVGDRVALAVRRQRPRKGGGGGVTDAGSDVVEIRTTLVGSTGSGGAKEAGSSLHGT</sequence>
<dbReference type="SUPFAM" id="SSF50156">
    <property type="entry name" value="PDZ domain-like"/>
    <property type="match status" value="1"/>
</dbReference>
<evidence type="ECO:0000256" key="1">
    <source>
        <dbReference type="ARBA" id="ARBA00010541"/>
    </source>
</evidence>
<dbReference type="PANTHER" id="PTHR43343">
    <property type="entry name" value="PEPTIDASE S12"/>
    <property type="match status" value="1"/>
</dbReference>
<reference evidence="7 8" key="1">
    <citation type="journal article" date="2023" name="Commun. Biol.">
        <title>Genome analysis of Parmales, the sister group of diatoms, reveals the evolutionary specialization of diatoms from phago-mixotrophs to photoautotrophs.</title>
        <authorList>
            <person name="Ban H."/>
            <person name="Sato S."/>
            <person name="Yoshikawa S."/>
            <person name="Yamada K."/>
            <person name="Nakamura Y."/>
            <person name="Ichinomiya M."/>
            <person name="Sato N."/>
            <person name="Blanc-Mathieu R."/>
            <person name="Endo H."/>
            <person name="Kuwata A."/>
            <person name="Ogata H."/>
        </authorList>
    </citation>
    <scope>NUCLEOTIDE SEQUENCE [LARGE SCALE GENOMIC DNA]</scope>
</reference>
<keyword evidence="2" id="KW-0645">Protease</keyword>
<dbReference type="SUPFAM" id="SSF50494">
    <property type="entry name" value="Trypsin-like serine proteases"/>
    <property type="match status" value="1"/>
</dbReference>
<proteinExistence type="inferred from homology"/>
<comment type="similarity">
    <text evidence="1">Belongs to the peptidase S1C family.</text>
</comment>
<keyword evidence="4" id="KW-0843">Virulence</keyword>
<evidence type="ECO:0000256" key="4">
    <source>
        <dbReference type="ARBA" id="ARBA00023026"/>
    </source>
</evidence>
<dbReference type="Gene3D" id="2.30.42.10">
    <property type="match status" value="1"/>
</dbReference>
<dbReference type="Pfam" id="PF13365">
    <property type="entry name" value="Trypsin_2"/>
    <property type="match status" value="1"/>
</dbReference>
<dbReference type="EMBL" id="BRYB01001177">
    <property type="protein sequence ID" value="GMI19839.1"/>
    <property type="molecule type" value="Genomic_DNA"/>
</dbReference>
<dbReference type="Pfam" id="PF13180">
    <property type="entry name" value="PDZ_2"/>
    <property type="match status" value="1"/>
</dbReference>
<organism evidence="7 8">
    <name type="scientific">Tetraparma gracilis</name>
    <dbReference type="NCBI Taxonomy" id="2962635"/>
    <lineage>
        <taxon>Eukaryota</taxon>
        <taxon>Sar</taxon>
        <taxon>Stramenopiles</taxon>
        <taxon>Ochrophyta</taxon>
        <taxon>Bolidophyceae</taxon>
        <taxon>Parmales</taxon>
        <taxon>Triparmaceae</taxon>
        <taxon>Tetraparma</taxon>
    </lineage>
</organism>
<gene>
    <name evidence="7" type="ORF">TeGR_g9935</name>
</gene>
<evidence type="ECO:0000259" key="6">
    <source>
        <dbReference type="PROSITE" id="PS50106"/>
    </source>
</evidence>
<dbReference type="InterPro" id="IPR043504">
    <property type="entry name" value="Peptidase_S1_PA_chymotrypsin"/>
</dbReference>
<dbReference type="PANTHER" id="PTHR43343:SF3">
    <property type="entry name" value="PROTEASE DO-LIKE 8, CHLOROPLASTIC"/>
    <property type="match status" value="1"/>
</dbReference>
<dbReference type="InterPro" id="IPR051201">
    <property type="entry name" value="Chloro_Bact_Ser_Proteases"/>
</dbReference>
<evidence type="ECO:0000256" key="3">
    <source>
        <dbReference type="ARBA" id="ARBA00022801"/>
    </source>
</evidence>